<dbReference type="GO" id="GO:0019843">
    <property type="term" value="F:rRNA binding"/>
    <property type="evidence" value="ECO:0007669"/>
    <property type="project" value="TreeGrafter"/>
</dbReference>
<dbReference type="AlphaFoldDB" id="A0A1G9Y5F7"/>
<dbReference type="InterPro" id="IPR045063">
    <property type="entry name" value="Dynamin_N"/>
</dbReference>
<dbReference type="Proteomes" id="UP000199671">
    <property type="component" value="Unassembled WGS sequence"/>
</dbReference>
<dbReference type="Gene3D" id="3.40.50.300">
    <property type="entry name" value="P-loop containing nucleotide triphosphate hydrolases"/>
    <property type="match status" value="1"/>
</dbReference>
<feature type="domain" description="Dynamin N-terminal" evidence="1">
    <location>
        <begin position="76"/>
        <end position="219"/>
    </location>
</feature>
<dbReference type="RefSeq" id="WP_092611582.1">
    <property type="nucleotide sequence ID" value="NZ_FNHU01000011.1"/>
</dbReference>
<dbReference type="SUPFAM" id="SSF52540">
    <property type="entry name" value="P-loop containing nucleoside triphosphate hydrolases"/>
    <property type="match status" value="1"/>
</dbReference>
<evidence type="ECO:0000313" key="3">
    <source>
        <dbReference type="Proteomes" id="UP000199671"/>
    </source>
</evidence>
<dbReference type="EMBL" id="FNHU01000011">
    <property type="protein sequence ID" value="SDN04324.1"/>
    <property type="molecule type" value="Genomic_DNA"/>
</dbReference>
<dbReference type="InterPro" id="IPR027417">
    <property type="entry name" value="P-loop_NTPase"/>
</dbReference>
<dbReference type="Pfam" id="PF00350">
    <property type="entry name" value="Dynamin_N"/>
    <property type="match status" value="1"/>
</dbReference>
<dbReference type="PANTHER" id="PTHR42698">
    <property type="entry name" value="GTPASE ERA"/>
    <property type="match status" value="1"/>
</dbReference>
<dbReference type="GO" id="GO:0005525">
    <property type="term" value="F:GTP binding"/>
    <property type="evidence" value="ECO:0007669"/>
    <property type="project" value="InterPro"/>
</dbReference>
<dbReference type="GO" id="GO:0000028">
    <property type="term" value="P:ribosomal small subunit assembly"/>
    <property type="evidence" value="ECO:0007669"/>
    <property type="project" value="TreeGrafter"/>
</dbReference>
<dbReference type="PANTHER" id="PTHR42698:SF1">
    <property type="entry name" value="GTPASE ERA, MITOCHONDRIAL"/>
    <property type="match status" value="1"/>
</dbReference>
<protein>
    <submittedName>
        <fullName evidence="2">Dynamin family protein</fullName>
    </submittedName>
</protein>
<dbReference type="InterPro" id="IPR005662">
    <property type="entry name" value="GTPase_Era-like"/>
</dbReference>
<proteinExistence type="predicted"/>
<accession>A0A1G9Y5F7</accession>
<evidence type="ECO:0000259" key="1">
    <source>
        <dbReference type="Pfam" id="PF00350"/>
    </source>
</evidence>
<dbReference type="OrthoDB" id="207675at2"/>
<reference evidence="2 3" key="1">
    <citation type="submission" date="2016-10" db="EMBL/GenBank/DDBJ databases">
        <authorList>
            <person name="de Groot N.N."/>
        </authorList>
    </citation>
    <scope>NUCLEOTIDE SEQUENCE [LARGE SCALE GENOMIC DNA]</scope>
    <source>
        <strain evidence="2 3">KPR-7B</strain>
    </source>
</reference>
<dbReference type="GO" id="GO:0005829">
    <property type="term" value="C:cytosol"/>
    <property type="evidence" value="ECO:0007669"/>
    <property type="project" value="TreeGrafter"/>
</dbReference>
<evidence type="ECO:0000313" key="2">
    <source>
        <dbReference type="EMBL" id="SDN04324.1"/>
    </source>
</evidence>
<organism evidence="2 3">
    <name type="scientific">Actinomyces ruminicola</name>
    <dbReference type="NCBI Taxonomy" id="332524"/>
    <lineage>
        <taxon>Bacteria</taxon>
        <taxon>Bacillati</taxon>
        <taxon>Actinomycetota</taxon>
        <taxon>Actinomycetes</taxon>
        <taxon>Actinomycetales</taxon>
        <taxon>Actinomycetaceae</taxon>
        <taxon>Actinomyces</taxon>
    </lineage>
</organism>
<dbReference type="GO" id="GO:0043024">
    <property type="term" value="F:ribosomal small subunit binding"/>
    <property type="evidence" value="ECO:0007669"/>
    <property type="project" value="TreeGrafter"/>
</dbReference>
<sequence>MRADTGTEPAPSSGTGGIRGAAAALRRLQGDLADLGLPYTLAGADAAARTARLVHDQLGDYVLPRLSAMDAPLLAVVGGSTGAGKSALVSSLVRRRVAVSSAVRPTTRRPVLLHATGDGAWFDGDRVLGSLAHVRVAEEAPPTPAGARTAREVEVRSCSALPQGLAVLDAPDVDSVVDENRELAATLLAAADLWVFVTTASRYADAVAWEHLRAAAERDVVTAVVLDRVPAGAGEAVTEDLRRRLDGAGLSSSPVFVIPETALEPGGLLPDEHVAPLRHWLGTLAADTAARREVARRTLAGALGSALEGMDGLLEAVHAQQEECNRLARTATTVHAEARDRVTAATENGSLLRGEVLARWQELIGTGELMRGIEARVSRLRDRITSAVLGRPAPAERVEEAIESSLTILLVNEAQRARLETERAWRRAGSVAYPLSSALSALPTHAERVRRAEKLVRDWQGDVLNMVRAEGADKRLTARLLSLGINGVGVALMVVVFAHTGGLTGVEVGIAGGTAVVAQRLLEAVFGDQAMRDLARRSRLSLNERVADFLAEQEAVFVRALPEPSPGPEQLAEHLGEVAAAVERLTGEGMR</sequence>
<name>A0A1G9Y5F7_9ACTO</name>
<gene>
    <name evidence="2" type="ORF">SAMN04487766_11171</name>
</gene>
<dbReference type="CDD" id="cd00882">
    <property type="entry name" value="Ras_like_GTPase"/>
    <property type="match status" value="1"/>
</dbReference>